<reference evidence="2" key="1">
    <citation type="submission" date="2021-08" db="EMBL/GenBank/DDBJ databases">
        <title>WGS assembly of Ceratopteris richardii.</title>
        <authorList>
            <person name="Marchant D.B."/>
            <person name="Chen G."/>
            <person name="Jenkins J."/>
            <person name="Shu S."/>
            <person name="Leebens-Mack J."/>
            <person name="Grimwood J."/>
            <person name="Schmutz J."/>
            <person name="Soltis P."/>
            <person name="Soltis D."/>
            <person name="Chen Z.-H."/>
        </authorList>
    </citation>
    <scope>NUCLEOTIDE SEQUENCE</scope>
    <source>
        <strain evidence="2">Whitten #5841</strain>
        <tissue evidence="2">Leaf</tissue>
    </source>
</reference>
<dbReference type="Gene3D" id="3.30.505.10">
    <property type="entry name" value="SH2 domain"/>
    <property type="match status" value="1"/>
</dbReference>
<proteinExistence type="predicted"/>
<dbReference type="OrthoDB" id="10263919at2759"/>
<dbReference type="SUPFAM" id="SSF49899">
    <property type="entry name" value="Concanavalin A-like lectins/glucanases"/>
    <property type="match status" value="1"/>
</dbReference>
<comment type="caution">
    <text evidence="2">The sequence shown here is derived from an EMBL/GenBank/DDBJ whole genome shotgun (WGS) entry which is preliminary data.</text>
</comment>
<accession>A0A8T2PZT2</accession>
<dbReference type="InterPro" id="IPR013320">
    <property type="entry name" value="ConA-like_dom_sf"/>
</dbReference>
<evidence type="ECO:0000256" key="1">
    <source>
        <dbReference type="ARBA" id="ARBA00022999"/>
    </source>
</evidence>
<protein>
    <recommendedName>
        <fullName evidence="4">SH2 domain-containing protein</fullName>
    </recommendedName>
</protein>
<dbReference type="Proteomes" id="UP000825935">
    <property type="component" value="Chromosome 39"/>
</dbReference>
<name>A0A8T2PZT2_CERRI</name>
<dbReference type="AlphaFoldDB" id="A0A8T2PZT2"/>
<dbReference type="InterPro" id="IPR036860">
    <property type="entry name" value="SH2_dom_sf"/>
</dbReference>
<dbReference type="Pfam" id="PF13385">
    <property type="entry name" value="Laminin_G_3"/>
    <property type="match status" value="1"/>
</dbReference>
<evidence type="ECO:0000313" key="2">
    <source>
        <dbReference type="EMBL" id="KAH7276896.1"/>
    </source>
</evidence>
<dbReference type="OMA" id="RVSGCQD"/>
<dbReference type="PANTHER" id="PTHR11801">
    <property type="entry name" value="SIGNAL TRANSDUCER AND ACTIVATOR OF TRANSCRIPTION"/>
    <property type="match status" value="1"/>
</dbReference>
<keyword evidence="1" id="KW-0727">SH2 domain</keyword>
<dbReference type="EMBL" id="CM035444">
    <property type="protein sequence ID" value="KAH7276896.1"/>
    <property type="molecule type" value="Genomic_DNA"/>
</dbReference>
<keyword evidence="3" id="KW-1185">Reference proteome</keyword>
<gene>
    <name evidence="2" type="ORF">KP509_39G025800</name>
</gene>
<dbReference type="InterPro" id="IPR001217">
    <property type="entry name" value="STAT"/>
</dbReference>
<evidence type="ECO:0008006" key="4">
    <source>
        <dbReference type="Google" id="ProtNLM"/>
    </source>
</evidence>
<sequence length="726" mass="81580">MMRRAATGCGVIGDDEYWSLDEVCVPLTSSCPQNHDGSVTLCLWIYLLKSAKPAPLFRMVCSINNIERPLLALDQNNFLTLSSWNGSTISSQQVCPMEKWVHVGCEFGNNVIRLHIDGLVIAELSTNRLEPCPTYATFFLMGGDGFKSSDCLQGYAHHVQILSTPNVTNHYVKDPPLVLALDGSTGASNDLELEEGGDGIWSVVGGKASCRRNFALDVVLLDALGRAVHREMEIVALLVYADSCVPVEKPKDDSEAPLLTTFDGVEFPSTERPIKLLHGRASFKLKISQLSSKCDNRLFRVCFDSLNTSRYPFLRVFSRPICCVSRNRNNRVPTAPWKKPHIVNETPWLPEESTVEMPGLHGNNSSIAQAISRSNFGQHPSKRPRFLSEVSTKIPEHLIAATGDDSHYPTTGAIKPPLINVPSDMNTGGINDCFSSEQLVASQIPFAHSLAMDFKMMGDRTPKQEEQDEGSDLRKLEYVRTIHAEGLSDFLVFKYSLENTRSRAAFLKGVATCWSDQELLDFSQRVSRATSCKHTGHQIVIAKRLINDSNEAWSQIRRQGYPVPWNIVIEHVERHFVTFLETKERGLSSKDKSFLRRLTRCKEYVTHEDFNRLWYWIYPVFLSMSNPRVQKTWEIQEPECILVMISRQEAEASLKAQSIPKPGTYILRFVSSCSWPHPDAGGLIVSYIGGDLRIHHKLISLDLISRLNAGDDRPLSDLISREELMQ</sequence>
<dbReference type="GO" id="GO:0007165">
    <property type="term" value="P:signal transduction"/>
    <property type="evidence" value="ECO:0007669"/>
    <property type="project" value="InterPro"/>
</dbReference>
<dbReference type="GO" id="GO:0003700">
    <property type="term" value="F:DNA-binding transcription factor activity"/>
    <property type="evidence" value="ECO:0007669"/>
    <property type="project" value="InterPro"/>
</dbReference>
<evidence type="ECO:0000313" key="3">
    <source>
        <dbReference type="Proteomes" id="UP000825935"/>
    </source>
</evidence>
<dbReference type="EMBL" id="CM035444">
    <property type="protein sequence ID" value="KAH7276897.1"/>
    <property type="molecule type" value="Genomic_DNA"/>
</dbReference>
<organism evidence="2 3">
    <name type="scientific">Ceratopteris richardii</name>
    <name type="common">Triangle waterfern</name>
    <dbReference type="NCBI Taxonomy" id="49495"/>
    <lineage>
        <taxon>Eukaryota</taxon>
        <taxon>Viridiplantae</taxon>
        <taxon>Streptophyta</taxon>
        <taxon>Embryophyta</taxon>
        <taxon>Tracheophyta</taxon>
        <taxon>Polypodiopsida</taxon>
        <taxon>Polypodiidae</taxon>
        <taxon>Polypodiales</taxon>
        <taxon>Pteridineae</taxon>
        <taxon>Pteridaceae</taxon>
        <taxon>Parkerioideae</taxon>
        <taxon>Ceratopteris</taxon>
    </lineage>
</organism>